<sequence>MLRLPSDALGSAPRKVFDGHHRSVATYAGDVEQNTLAGLHKLVVPHRAELAQGAAFAAKARERAGNPTAHTELACGLFCGETAVVAAKVTDDILQRLSAEDRGSGNAPAYEIWRQGIRQHFEGTP</sequence>
<proteinExistence type="predicted"/>
<name>A0A450WEF8_9GAMM</name>
<evidence type="ECO:0000313" key="1">
    <source>
        <dbReference type="EMBL" id="VFK15427.1"/>
    </source>
</evidence>
<protein>
    <submittedName>
        <fullName evidence="1">Uncharacterized protein</fullName>
    </submittedName>
</protein>
<dbReference type="EMBL" id="CAADFN010000015">
    <property type="protein sequence ID" value="VFK15427.1"/>
    <property type="molecule type" value="Genomic_DNA"/>
</dbReference>
<dbReference type="AlphaFoldDB" id="A0A450WEF8"/>
<reference evidence="1" key="1">
    <citation type="submission" date="2019-02" db="EMBL/GenBank/DDBJ databases">
        <authorList>
            <person name="Gruber-Vodicka R. H."/>
            <person name="Seah K. B. B."/>
        </authorList>
    </citation>
    <scope>NUCLEOTIDE SEQUENCE</scope>
    <source>
        <strain evidence="1">BECK_BY7</strain>
    </source>
</reference>
<accession>A0A450WEF8</accession>
<dbReference type="Pfam" id="PF08012">
    <property type="entry name" value="DUF1702"/>
    <property type="match status" value="1"/>
</dbReference>
<organism evidence="1">
    <name type="scientific">Candidatus Kentrum sp. LFY</name>
    <dbReference type="NCBI Taxonomy" id="2126342"/>
    <lineage>
        <taxon>Bacteria</taxon>
        <taxon>Pseudomonadati</taxon>
        <taxon>Pseudomonadota</taxon>
        <taxon>Gammaproteobacteria</taxon>
        <taxon>Candidatus Kentrum</taxon>
    </lineage>
</organism>
<dbReference type="InterPro" id="IPR012964">
    <property type="entry name" value="DUF1702"/>
</dbReference>
<gene>
    <name evidence="1" type="ORF">BECKLFY1418C_GA0070996_101521</name>
</gene>